<dbReference type="STRING" id="324925.Ppha_1186"/>
<gene>
    <name evidence="3" type="ordered locus">Ppha_1186</name>
</gene>
<evidence type="ECO:0000313" key="3">
    <source>
        <dbReference type="EMBL" id="ACF43459.1"/>
    </source>
</evidence>
<dbReference type="KEGG" id="pph:Ppha_1186"/>
<feature type="domain" description="Endonuclease/exonuclease/phosphatase" evidence="2">
    <location>
        <begin position="36"/>
        <end position="336"/>
    </location>
</feature>
<keyword evidence="3" id="KW-0378">Hydrolase</keyword>
<dbReference type="Gene3D" id="3.60.10.10">
    <property type="entry name" value="Endonuclease/exonuclease/phosphatase"/>
    <property type="match status" value="1"/>
</dbReference>
<dbReference type="RefSeq" id="WP_012507951.1">
    <property type="nucleotide sequence ID" value="NC_011060.1"/>
</dbReference>
<dbReference type="PANTHER" id="PTHR42834">
    <property type="entry name" value="ENDONUCLEASE/EXONUCLEASE/PHOSPHATASE FAMILY PROTEIN (AFU_ORTHOLOGUE AFUA_3G09210)"/>
    <property type="match status" value="1"/>
</dbReference>
<evidence type="ECO:0000313" key="4">
    <source>
        <dbReference type="Proteomes" id="UP000002724"/>
    </source>
</evidence>
<keyword evidence="1" id="KW-0732">Signal</keyword>
<dbReference type="OrthoDB" id="9802724at2"/>
<name>B4SGP6_PELPB</name>
<dbReference type="GO" id="GO:0004527">
    <property type="term" value="F:exonuclease activity"/>
    <property type="evidence" value="ECO:0007669"/>
    <property type="project" value="UniProtKB-KW"/>
</dbReference>
<dbReference type="EMBL" id="CP001110">
    <property type="protein sequence ID" value="ACF43459.1"/>
    <property type="molecule type" value="Genomic_DNA"/>
</dbReference>
<keyword evidence="3" id="KW-0269">Exonuclease</keyword>
<dbReference type="AlphaFoldDB" id="B4SGP6"/>
<keyword evidence="4" id="KW-1185">Reference proteome</keyword>
<dbReference type="InterPro" id="IPR005135">
    <property type="entry name" value="Endo/exonuclease/phosphatase"/>
</dbReference>
<reference evidence="3 4" key="1">
    <citation type="submission" date="2008-06" db="EMBL/GenBank/DDBJ databases">
        <title>Complete sequence of Pelodictyon phaeoclathratiforme BU-1.</title>
        <authorList>
            <consortium name="US DOE Joint Genome Institute"/>
            <person name="Lucas S."/>
            <person name="Copeland A."/>
            <person name="Lapidus A."/>
            <person name="Glavina del Rio T."/>
            <person name="Dalin E."/>
            <person name="Tice H."/>
            <person name="Bruce D."/>
            <person name="Goodwin L."/>
            <person name="Pitluck S."/>
            <person name="Schmutz J."/>
            <person name="Larimer F."/>
            <person name="Land M."/>
            <person name="Hauser L."/>
            <person name="Kyrpides N."/>
            <person name="Mikhailova N."/>
            <person name="Liu Z."/>
            <person name="Li T."/>
            <person name="Zhao F."/>
            <person name="Overmann J."/>
            <person name="Bryant D.A."/>
            <person name="Richardson P."/>
        </authorList>
    </citation>
    <scope>NUCLEOTIDE SEQUENCE [LARGE SCALE GENOMIC DNA]</scope>
    <source>
        <strain evidence="4">DSM 5477 / BU-1</strain>
    </source>
</reference>
<protein>
    <submittedName>
        <fullName evidence="3">Endonuclease/exonuclease/phosphatase</fullName>
    </submittedName>
</protein>
<dbReference type="PANTHER" id="PTHR42834:SF1">
    <property type="entry name" value="ENDONUCLEASE_EXONUCLEASE_PHOSPHATASE FAMILY PROTEIN (AFU_ORTHOLOGUE AFUA_3G09210)"/>
    <property type="match status" value="1"/>
</dbReference>
<dbReference type="InterPro" id="IPR036691">
    <property type="entry name" value="Endo/exonu/phosph_ase_sf"/>
</dbReference>
<feature type="signal peptide" evidence="1">
    <location>
        <begin position="1"/>
        <end position="22"/>
    </location>
</feature>
<dbReference type="Proteomes" id="UP000002724">
    <property type="component" value="Chromosome"/>
</dbReference>
<sequence precursor="true">MRKILCYVFLFFCAVSWISQPAAGNPKAGKSVLFLWWNVENLFDTRNDPITNDDDFTPEGKLHWTEKKLILKQMRIRHLLSAVKAHPDYNAYPDLLAFAEVENREVFEKTLSGIPDIGYKTIYHNSSDPRGIDIGLAFNPQTVQAKASKAYSVASAERATRKIIVAEFLSEGHPFHLILNHWPSRSFDTHWTEPKRVAAASVARHILDSLLLSKPKADVIIMGDFNDEPGNRSLREGLGSTFDAARLKTNGKKFLYNCWSGYEGIGSYSYKNRWQQIDQILLSAGMFDELGLYAPQNAFRCFSFFRLLDATGNKPYATFEKRKYTGGYSDHLPLLLKSRIMP</sequence>
<dbReference type="HOGENOM" id="CLU_058239_1_0_10"/>
<accession>B4SGP6</accession>
<keyword evidence="3" id="KW-0255">Endonuclease</keyword>
<dbReference type="GO" id="GO:0004519">
    <property type="term" value="F:endonuclease activity"/>
    <property type="evidence" value="ECO:0007669"/>
    <property type="project" value="UniProtKB-KW"/>
</dbReference>
<evidence type="ECO:0000256" key="1">
    <source>
        <dbReference type="SAM" id="SignalP"/>
    </source>
</evidence>
<evidence type="ECO:0000259" key="2">
    <source>
        <dbReference type="Pfam" id="PF19580"/>
    </source>
</evidence>
<proteinExistence type="predicted"/>
<keyword evidence="3" id="KW-0540">Nuclease</keyword>
<dbReference type="SUPFAM" id="SSF56219">
    <property type="entry name" value="DNase I-like"/>
    <property type="match status" value="1"/>
</dbReference>
<dbReference type="Pfam" id="PF19580">
    <property type="entry name" value="Exo_endo_phos_3"/>
    <property type="match status" value="1"/>
</dbReference>
<dbReference type="eggNOG" id="COG2374">
    <property type="taxonomic scope" value="Bacteria"/>
</dbReference>
<feature type="chain" id="PRO_5002825942" evidence="1">
    <location>
        <begin position="23"/>
        <end position="342"/>
    </location>
</feature>
<organism evidence="3 4">
    <name type="scientific">Pelodictyon phaeoclathratiforme (strain DSM 5477 / BU-1)</name>
    <dbReference type="NCBI Taxonomy" id="324925"/>
    <lineage>
        <taxon>Bacteria</taxon>
        <taxon>Pseudomonadati</taxon>
        <taxon>Chlorobiota</taxon>
        <taxon>Chlorobiia</taxon>
        <taxon>Chlorobiales</taxon>
        <taxon>Chlorobiaceae</taxon>
        <taxon>Chlorobium/Pelodictyon group</taxon>
        <taxon>Pelodictyon</taxon>
    </lineage>
</organism>